<dbReference type="InterPro" id="IPR005467">
    <property type="entry name" value="His_kinase_dom"/>
</dbReference>
<evidence type="ECO:0000256" key="4">
    <source>
        <dbReference type="ARBA" id="ARBA00022777"/>
    </source>
</evidence>
<dbReference type="SUPFAM" id="SSF55874">
    <property type="entry name" value="ATPase domain of HSP90 chaperone/DNA topoisomerase II/histidine kinase"/>
    <property type="match status" value="1"/>
</dbReference>
<comment type="catalytic activity">
    <reaction evidence="1">
        <text>ATP + protein L-histidine = ADP + protein N-phospho-L-histidine.</text>
        <dbReference type="EC" id="2.7.13.3"/>
    </reaction>
</comment>
<dbReference type="EC" id="2.7.13.3" evidence="2"/>
<dbReference type="InterPro" id="IPR011990">
    <property type="entry name" value="TPR-like_helical_dom_sf"/>
</dbReference>
<dbReference type="SMART" id="SM00387">
    <property type="entry name" value="HATPase_c"/>
    <property type="match status" value="1"/>
</dbReference>
<feature type="domain" description="Histidine kinase" evidence="7">
    <location>
        <begin position="590"/>
        <end position="677"/>
    </location>
</feature>
<proteinExistence type="predicted"/>
<dbReference type="Proteomes" id="UP000598120">
    <property type="component" value="Unassembled WGS sequence"/>
</dbReference>
<name>A0A8J2TQP7_9FLAO</name>
<protein>
    <recommendedName>
        <fullName evidence="2">histidine kinase</fullName>
        <ecNumber evidence="2">2.7.13.3</ecNumber>
    </recommendedName>
</protein>
<dbReference type="Gene3D" id="1.25.40.10">
    <property type="entry name" value="Tetratricopeptide repeat domain"/>
    <property type="match status" value="3"/>
</dbReference>
<evidence type="ECO:0000256" key="2">
    <source>
        <dbReference type="ARBA" id="ARBA00012438"/>
    </source>
</evidence>
<accession>A0A8J2TQP7</accession>
<evidence type="ECO:0000256" key="3">
    <source>
        <dbReference type="ARBA" id="ARBA00022679"/>
    </source>
</evidence>
<feature type="transmembrane region" description="Helical" evidence="6">
    <location>
        <begin position="421"/>
        <end position="441"/>
    </location>
</feature>
<evidence type="ECO:0000256" key="1">
    <source>
        <dbReference type="ARBA" id="ARBA00000085"/>
    </source>
</evidence>
<dbReference type="SUPFAM" id="SSF48452">
    <property type="entry name" value="TPR-like"/>
    <property type="match status" value="2"/>
</dbReference>
<dbReference type="InterPro" id="IPR050482">
    <property type="entry name" value="Sensor_HK_TwoCompSys"/>
</dbReference>
<keyword evidence="5" id="KW-0902">Two-component regulatory system</keyword>
<dbReference type="PRINTS" id="PR00344">
    <property type="entry name" value="BCTRLSENSOR"/>
</dbReference>
<keyword evidence="3" id="KW-0808">Transferase</keyword>
<dbReference type="CDD" id="cd16917">
    <property type="entry name" value="HATPase_UhpB-NarQ-NarX-like"/>
    <property type="match status" value="1"/>
</dbReference>
<evidence type="ECO:0000259" key="7">
    <source>
        <dbReference type="PROSITE" id="PS50109"/>
    </source>
</evidence>
<comment type="caution">
    <text evidence="8">The sequence shown here is derived from an EMBL/GenBank/DDBJ whole genome shotgun (WGS) entry which is preliminary data.</text>
</comment>
<keyword evidence="9" id="KW-1185">Reference proteome</keyword>
<dbReference type="AlphaFoldDB" id="A0A8J2TQP7"/>
<keyword evidence="6" id="KW-0472">Membrane</keyword>
<sequence>MFRLYFLIFIFFVNKPFLSAQKAFKFQEYDSIIELRKLGNDNTKELDVRYKYAKQAVKLSKRTKIDSIILKSNRVLSTVLLYSGDYKKFREMNFENLKLAVKLNDSSEIGLSNQNLGWYYYQSRVQNDSAYFYLSNAIKIYDKLGKVPNQIDILQNLSDILQVEKDYLGSEENAIQGLALLENQPKNESNFKKSWNLLNILAIVSLELKRYDESIEYNQKAQNIADKMDDGFYNKNLSIHNQAFVFRKKGNYTKALELYTSLLKQEKLFEIDPTFYPLILDNIAFTRFEAGEKDYVNMEKMLKRAYKISDSLEDPITKLAVTIDLSKFYKAQNKIDNALQYSEESYQLAKETSSNDILLESMALLAQLKPGEEGKKYFEEHIKLSDSLLNHERGIRNKFARVQFETDQIEQENERIARERFWLLMVSIVLIIAIFFLYVIVTQRAKNKELRFEQDQQKANEEIYNLMLSQQDKVDEARAQEKKRISEELHDGILGRLFGTRLSLDSFNFKEGPEGIKSRSQYINDLKNIEQDIRKISHDLNTDFVSGSGFVDIIDTLISTQTQAYQLKYDFYHSDDINWENVSNKTKIHIYRILQETMQNIYKHAEASLIKISFQLKNDVICLSISDDGKGFVINKSKKGIGLKNIHSRVDEVGGIVSYDSVIDKGTTITIDIPYTIK</sequence>
<dbReference type="GO" id="GO:0004673">
    <property type="term" value="F:protein histidine kinase activity"/>
    <property type="evidence" value="ECO:0007669"/>
    <property type="project" value="UniProtKB-EC"/>
</dbReference>
<keyword evidence="6" id="KW-1133">Transmembrane helix</keyword>
<dbReference type="GO" id="GO:0000160">
    <property type="term" value="P:phosphorelay signal transduction system"/>
    <property type="evidence" value="ECO:0007669"/>
    <property type="project" value="UniProtKB-KW"/>
</dbReference>
<dbReference type="EMBL" id="BMIC01000001">
    <property type="protein sequence ID" value="GFZ81965.1"/>
    <property type="molecule type" value="Genomic_DNA"/>
</dbReference>
<dbReference type="PANTHER" id="PTHR24421:SF10">
    <property type="entry name" value="NITRATE_NITRITE SENSOR PROTEIN NARQ"/>
    <property type="match status" value="1"/>
</dbReference>
<evidence type="ECO:0000256" key="6">
    <source>
        <dbReference type="SAM" id="Phobius"/>
    </source>
</evidence>
<organism evidence="8 9">
    <name type="scientific">Aquaticitalea lipolytica</name>
    <dbReference type="NCBI Taxonomy" id="1247562"/>
    <lineage>
        <taxon>Bacteria</taxon>
        <taxon>Pseudomonadati</taxon>
        <taxon>Bacteroidota</taxon>
        <taxon>Flavobacteriia</taxon>
        <taxon>Flavobacteriales</taxon>
        <taxon>Flavobacteriaceae</taxon>
        <taxon>Aquaticitalea</taxon>
    </lineage>
</organism>
<keyword evidence="6" id="KW-0812">Transmembrane</keyword>
<dbReference type="InterPro" id="IPR004358">
    <property type="entry name" value="Sig_transdc_His_kin-like_C"/>
</dbReference>
<dbReference type="RefSeq" id="WP_188605246.1">
    <property type="nucleotide sequence ID" value="NZ_BMIC01000001.1"/>
</dbReference>
<gene>
    <name evidence="8" type="ORF">GCM10011531_10390</name>
</gene>
<dbReference type="PROSITE" id="PS50109">
    <property type="entry name" value="HIS_KIN"/>
    <property type="match status" value="1"/>
</dbReference>
<dbReference type="InterPro" id="IPR036890">
    <property type="entry name" value="HATPase_C_sf"/>
</dbReference>
<dbReference type="Pfam" id="PF02518">
    <property type="entry name" value="HATPase_c"/>
    <property type="match status" value="1"/>
</dbReference>
<dbReference type="Gene3D" id="3.30.565.10">
    <property type="entry name" value="Histidine kinase-like ATPase, C-terminal domain"/>
    <property type="match status" value="1"/>
</dbReference>
<evidence type="ECO:0000256" key="5">
    <source>
        <dbReference type="ARBA" id="ARBA00023012"/>
    </source>
</evidence>
<reference evidence="8 9" key="1">
    <citation type="journal article" date="2014" name="Int. J. Syst. Evol. Microbiol.">
        <title>Complete genome sequence of Corynebacterium casei LMG S-19264T (=DSM 44701T), isolated from a smear-ripened cheese.</title>
        <authorList>
            <consortium name="US DOE Joint Genome Institute (JGI-PGF)"/>
            <person name="Walter F."/>
            <person name="Albersmeier A."/>
            <person name="Kalinowski J."/>
            <person name="Ruckert C."/>
        </authorList>
    </citation>
    <scope>NUCLEOTIDE SEQUENCE [LARGE SCALE GENOMIC DNA]</scope>
    <source>
        <strain evidence="8 9">CGMCC 1.15295</strain>
    </source>
</reference>
<evidence type="ECO:0000313" key="8">
    <source>
        <dbReference type="EMBL" id="GFZ81965.1"/>
    </source>
</evidence>
<dbReference type="InterPro" id="IPR003594">
    <property type="entry name" value="HATPase_dom"/>
</dbReference>
<keyword evidence="4" id="KW-0418">Kinase</keyword>
<evidence type="ECO:0000313" key="9">
    <source>
        <dbReference type="Proteomes" id="UP000598120"/>
    </source>
</evidence>
<dbReference type="PANTHER" id="PTHR24421">
    <property type="entry name" value="NITRATE/NITRITE SENSOR PROTEIN NARX-RELATED"/>
    <property type="match status" value="1"/>
</dbReference>